<comment type="caution">
    <text evidence="3">The sequence shown here is derived from an EMBL/GenBank/DDBJ whole genome shotgun (WGS) entry which is preliminary data.</text>
</comment>
<dbReference type="AlphaFoldDB" id="A0A4Q7M4N3"/>
<reference evidence="3 4" key="1">
    <citation type="submission" date="2019-02" db="EMBL/GenBank/DDBJ databases">
        <title>Sequencing the genomes of 1000 actinobacteria strains.</title>
        <authorList>
            <person name="Klenk H.-P."/>
        </authorList>
    </citation>
    <scope>NUCLEOTIDE SEQUENCE [LARGE SCALE GENOMIC DNA]</scope>
    <source>
        <strain evidence="3 4">DSM 16932</strain>
    </source>
</reference>
<dbReference type="FunFam" id="3.40.50.720:FF:000338">
    <property type="entry name" value="3-oxoacyl-ACP reductase FabG"/>
    <property type="match status" value="1"/>
</dbReference>
<dbReference type="PRINTS" id="PR00081">
    <property type="entry name" value="GDHRDH"/>
</dbReference>
<dbReference type="Proteomes" id="UP000293852">
    <property type="component" value="Unassembled WGS sequence"/>
</dbReference>
<dbReference type="PANTHER" id="PTHR42760">
    <property type="entry name" value="SHORT-CHAIN DEHYDROGENASES/REDUCTASES FAMILY MEMBER"/>
    <property type="match status" value="1"/>
</dbReference>
<evidence type="ECO:0000313" key="4">
    <source>
        <dbReference type="Proteomes" id="UP000293852"/>
    </source>
</evidence>
<feature type="domain" description="Ketoreductase" evidence="2">
    <location>
        <begin position="216"/>
        <end position="399"/>
    </location>
</feature>
<evidence type="ECO:0000256" key="1">
    <source>
        <dbReference type="ARBA" id="ARBA00006484"/>
    </source>
</evidence>
<name>A0A4Q7M4N3_9MICO</name>
<dbReference type="RefSeq" id="WP_130415714.1">
    <property type="nucleotide sequence ID" value="NZ_SGWX01000001.1"/>
</dbReference>
<dbReference type="SMART" id="SM00822">
    <property type="entry name" value="PKS_KR"/>
    <property type="match status" value="1"/>
</dbReference>
<evidence type="ECO:0000313" key="3">
    <source>
        <dbReference type="EMBL" id="RZS62341.1"/>
    </source>
</evidence>
<dbReference type="EMBL" id="SGWX01000001">
    <property type="protein sequence ID" value="RZS62341.1"/>
    <property type="molecule type" value="Genomic_DNA"/>
</dbReference>
<evidence type="ECO:0000259" key="2">
    <source>
        <dbReference type="SMART" id="SM00822"/>
    </source>
</evidence>
<accession>A0A4Q7M4N3</accession>
<dbReference type="Pfam" id="PF13561">
    <property type="entry name" value="adh_short_C2"/>
    <property type="match status" value="1"/>
</dbReference>
<dbReference type="SUPFAM" id="SSF51735">
    <property type="entry name" value="NAD(P)-binding Rossmann-fold domains"/>
    <property type="match status" value="2"/>
</dbReference>
<dbReference type="PANTHER" id="PTHR42760:SF78">
    <property type="entry name" value="3-OXOACYL-[ACYL-CARRIER-PROTEIN] REDUCTASE [NADH]"/>
    <property type="match status" value="1"/>
</dbReference>
<organism evidence="3 4">
    <name type="scientific">Xylanimonas ulmi</name>
    <dbReference type="NCBI Taxonomy" id="228973"/>
    <lineage>
        <taxon>Bacteria</taxon>
        <taxon>Bacillati</taxon>
        <taxon>Actinomycetota</taxon>
        <taxon>Actinomycetes</taxon>
        <taxon>Micrococcales</taxon>
        <taxon>Promicromonosporaceae</taxon>
        <taxon>Xylanimonas</taxon>
    </lineage>
</organism>
<dbReference type="Gene3D" id="3.40.50.720">
    <property type="entry name" value="NAD(P)-binding Rossmann-like Domain"/>
    <property type="match status" value="2"/>
</dbReference>
<gene>
    <name evidence="3" type="ORF">EV386_2673</name>
</gene>
<dbReference type="OrthoDB" id="9804774at2"/>
<dbReference type="NCBIfam" id="NF006110">
    <property type="entry name" value="PRK08261.1"/>
    <property type="match status" value="1"/>
</dbReference>
<sequence length="457" mass="46613">MTDAYTRAVNTGLTKTIAMRLGLPRPALLRRHKPGAPLTVGPVLLVSDAASAADADAVGKALTGWSLRVARTPEELADGERWGAIVLVLTETARPADASPAVLSLPGALKRLAPSGRVVTLSRGAEPGDAPALAAVRQGVDGFVRSLAKELRAGATGNGVVLTGGVDAAHPSVAATLRFLLSAKSAYVDGQLLAVGPADVADVASERTWERPLADQVAVVTGAARGIGSAIARTLARDGATVVCVDVPAAGEGLARTANAVRGTALQLDVTAPDAGQRILEHALARHGRLDVVVHNAGITRDKLLANMDAARWDSVVAVNVESQLRINEALVEAARDGRIAGPRIVSLASTSGIAGNRGQTNYAFTKAGVIGHTAATAGLLAAHGGTANAVAPGFIETEMTRHIPFATRQVARRLSSLLQGGEPVDVAEAIAFLASPLAAGVSGQTLRVCGQNLVGR</sequence>
<protein>
    <submittedName>
        <fullName evidence="3">3-oxoacyl-[acyl-carrier protein] reductase</fullName>
    </submittedName>
</protein>
<dbReference type="InterPro" id="IPR057326">
    <property type="entry name" value="KR_dom"/>
</dbReference>
<dbReference type="GO" id="GO:0016616">
    <property type="term" value="F:oxidoreductase activity, acting on the CH-OH group of donors, NAD or NADP as acceptor"/>
    <property type="evidence" value="ECO:0007669"/>
    <property type="project" value="TreeGrafter"/>
</dbReference>
<dbReference type="InterPro" id="IPR002347">
    <property type="entry name" value="SDR_fam"/>
</dbReference>
<comment type="similarity">
    <text evidence="1">Belongs to the short-chain dehydrogenases/reductases (SDR) family.</text>
</comment>
<dbReference type="InterPro" id="IPR036291">
    <property type="entry name" value="NAD(P)-bd_dom_sf"/>
</dbReference>
<keyword evidence="4" id="KW-1185">Reference proteome</keyword>
<proteinExistence type="inferred from homology"/>